<dbReference type="AlphaFoldDB" id="A0A0F9AS06"/>
<protein>
    <recommendedName>
        <fullName evidence="1">ATP-dependent helicase/deoxyribonuclease subunit B N-terminal domain-containing protein</fullName>
    </recommendedName>
</protein>
<dbReference type="SUPFAM" id="SSF52540">
    <property type="entry name" value="P-loop containing nucleoside triphosphate hydrolases"/>
    <property type="match status" value="1"/>
</dbReference>
<feature type="non-terminal residue" evidence="2">
    <location>
        <position position="217"/>
    </location>
</feature>
<accession>A0A0F9AS06</accession>
<evidence type="ECO:0000259" key="1">
    <source>
        <dbReference type="Pfam" id="PF21445"/>
    </source>
</evidence>
<dbReference type="Pfam" id="PF21445">
    <property type="entry name" value="ADDB_N"/>
    <property type="match status" value="1"/>
</dbReference>
<dbReference type="EMBL" id="LAZR01056073">
    <property type="protein sequence ID" value="KKK74971.1"/>
    <property type="molecule type" value="Genomic_DNA"/>
</dbReference>
<comment type="caution">
    <text evidence="2">The sequence shown here is derived from an EMBL/GenBank/DDBJ whole genome shotgun (WGS) entry which is preliminary data.</text>
</comment>
<dbReference type="InterPro" id="IPR027417">
    <property type="entry name" value="P-loop_NTPase"/>
</dbReference>
<reference evidence="2" key="1">
    <citation type="journal article" date="2015" name="Nature">
        <title>Complex archaea that bridge the gap between prokaryotes and eukaryotes.</title>
        <authorList>
            <person name="Spang A."/>
            <person name="Saw J.H."/>
            <person name="Jorgensen S.L."/>
            <person name="Zaremba-Niedzwiedzka K."/>
            <person name="Martijn J."/>
            <person name="Lind A.E."/>
            <person name="van Eijk R."/>
            <person name="Schleper C."/>
            <person name="Guy L."/>
            <person name="Ettema T.J."/>
        </authorList>
    </citation>
    <scope>NUCLEOTIDE SEQUENCE</scope>
</reference>
<dbReference type="InterPro" id="IPR049035">
    <property type="entry name" value="ADDB_N"/>
</dbReference>
<gene>
    <name evidence="2" type="ORF">LCGC14_2878410</name>
</gene>
<feature type="domain" description="ATP-dependent helicase/deoxyribonuclease subunit B N-terminal" evidence="1">
    <location>
        <begin position="29"/>
        <end position="188"/>
    </location>
</feature>
<organism evidence="2">
    <name type="scientific">marine sediment metagenome</name>
    <dbReference type="NCBI Taxonomy" id="412755"/>
    <lineage>
        <taxon>unclassified sequences</taxon>
        <taxon>metagenomes</taxon>
        <taxon>ecological metagenomes</taxon>
    </lineage>
</organism>
<name>A0A0F9AS06_9ZZZZ</name>
<proteinExistence type="predicted"/>
<evidence type="ECO:0000313" key="2">
    <source>
        <dbReference type="EMBL" id="KKK74971.1"/>
    </source>
</evidence>
<sequence length="217" mass="22195">MSEWASMPGKADPNGSAETLELGEGVFVLTGPAASGKSAAAEALYRRCLDELGRPGCLMIVPNAPTAVQTRDRLLGGSDTGVLVAPAVTTFAALGAGILAAAGRAPATLSPVQRHLLLARIVADLATGGGFRALAPLADTPGLVAALDASIAELKRAAVAPEDLARAIDPGSAKDADLLAVYRRYQGSLLATDRFDVEGQMWLARDLLDEDPSAPLG</sequence>